<evidence type="ECO:0000313" key="4">
    <source>
        <dbReference type="Proteomes" id="UP001443914"/>
    </source>
</evidence>
<keyword evidence="2" id="KW-0472">Membrane</keyword>
<feature type="region of interest" description="Disordered" evidence="1">
    <location>
        <begin position="1"/>
        <end position="23"/>
    </location>
</feature>
<feature type="compositionally biased region" description="Basic residues" evidence="1">
    <location>
        <begin position="1"/>
        <end position="10"/>
    </location>
</feature>
<gene>
    <name evidence="3" type="ORF">RND81_01G218700</name>
</gene>
<evidence type="ECO:0000256" key="2">
    <source>
        <dbReference type="SAM" id="Phobius"/>
    </source>
</evidence>
<dbReference type="InterPro" id="IPR007541">
    <property type="entry name" value="Uncharacterised_BSP"/>
</dbReference>
<keyword evidence="2" id="KW-1133">Transmembrane helix</keyword>
<feature type="transmembrane region" description="Helical" evidence="2">
    <location>
        <begin position="27"/>
        <end position="45"/>
    </location>
</feature>
<sequence>MDNQHLHHRLLSATSTPTSSTTTTPGIILRLLIIVFVGFVSIWANNEASRGFEIRVINDMRNTPVGDKFSLFYVYNDEATRLVQSATTSAAKVLYAETNSLPEKIIDQVDVRLVRYNLTRDYVLVTKTSDEKNRYVLSVSPVIMEYDDFKNRFRKEIRRGMAEVLLFDKRERIPKTLINGLVEYLSSQEGLDGPNTVSRSKNSDGRCWEDKDSKVVARFLGICEGKSRGFVERLYRYVDRDDWDDHAVDKALGMSATSLCQSFHNPIIKDDDPAAVESISTYR</sequence>
<comment type="caution">
    <text evidence="3">The sequence shown here is derived from an EMBL/GenBank/DDBJ whole genome shotgun (WGS) entry which is preliminary data.</text>
</comment>
<dbReference type="Pfam" id="PF04450">
    <property type="entry name" value="BSP"/>
    <property type="match status" value="1"/>
</dbReference>
<dbReference type="EMBL" id="JBDFQZ010000001">
    <property type="protein sequence ID" value="KAK9758259.1"/>
    <property type="molecule type" value="Genomic_DNA"/>
</dbReference>
<name>A0AAW1N925_SAPOF</name>
<protein>
    <submittedName>
        <fullName evidence="3">Uncharacterized protein</fullName>
    </submittedName>
</protein>
<dbReference type="AlphaFoldDB" id="A0AAW1N925"/>
<feature type="compositionally biased region" description="Low complexity" evidence="1">
    <location>
        <begin position="14"/>
        <end position="23"/>
    </location>
</feature>
<keyword evidence="2" id="KW-0812">Transmembrane</keyword>
<dbReference type="PANTHER" id="PTHR33321">
    <property type="match status" value="1"/>
</dbReference>
<proteinExistence type="predicted"/>
<accession>A0AAW1N925</accession>
<dbReference type="PANTHER" id="PTHR33321:SF3">
    <property type="entry name" value="OS05G0582000 PROTEIN"/>
    <property type="match status" value="1"/>
</dbReference>
<organism evidence="3 4">
    <name type="scientific">Saponaria officinalis</name>
    <name type="common">Common soapwort</name>
    <name type="synonym">Lychnis saponaria</name>
    <dbReference type="NCBI Taxonomy" id="3572"/>
    <lineage>
        <taxon>Eukaryota</taxon>
        <taxon>Viridiplantae</taxon>
        <taxon>Streptophyta</taxon>
        <taxon>Embryophyta</taxon>
        <taxon>Tracheophyta</taxon>
        <taxon>Spermatophyta</taxon>
        <taxon>Magnoliopsida</taxon>
        <taxon>eudicotyledons</taxon>
        <taxon>Gunneridae</taxon>
        <taxon>Pentapetalae</taxon>
        <taxon>Caryophyllales</taxon>
        <taxon>Caryophyllaceae</taxon>
        <taxon>Caryophylleae</taxon>
        <taxon>Saponaria</taxon>
    </lineage>
</organism>
<keyword evidence="4" id="KW-1185">Reference proteome</keyword>
<evidence type="ECO:0000313" key="3">
    <source>
        <dbReference type="EMBL" id="KAK9758259.1"/>
    </source>
</evidence>
<dbReference type="Proteomes" id="UP001443914">
    <property type="component" value="Unassembled WGS sequence"/>
</dbReference>
<reference evidence="3" key="1">
    <citation type="submission" date="2024-03" db="EMBL/GenBank/DDBJ databases">
        <title>WGS assembly of Saponaria officinalis var. Norfolk2.</title>
        <authorList>
            <person name="Jenkins J."/>
            <person name="Shu S."/>
            <person name="Grimwood J."/>
            <person name="Barry K."/>
            <person name="Goodstein D."/>
            <person name="Schmutz J."/>
            <person name="Leebens-Mack J."/>
            <person name="Osbourn A."/>
        </authorList>
    </citation>
    <scope>NUCLEOTIDE SEQUENCE [LARGE SCALE GENOMIC DNA]</scope>
    <source>
        <strain evidence="3">JIC</strain>
    </source>
</reference>
<evidence type="ECO:0000256" key="1">
    <source>
        <dbReference type="SAM" id="MobiDB-lite"/>
    </source>
</evidence>